<proteinExistence type="predicted"/>
<keyword evidence="1" id="KW-0472">Membrane</keyword>
<feature type="transmembrane region" description="Helical" evidence="1">
    <location>
        <begin position="69"/>
        <end position="88"/>
    </location>
</feature>
<dbReference type="STRING" id="1617426.TR69_WS6001000670"/>
<protein>
    <submittedName>
        <fullName evidence="2">Uncharacterized protein</fullName>
    </submittedName>
</protein>
<feature type="transmembrane region" description="Helical" evidence="1">
    <location>
        <begin position="100"/>
        <end position="119"/>
    </location>
</feature>
<organism evidence="2 3">
    <name type="scientific">candidate division WS6 bacterium OLB20</name>
    <dbReference type="NCBI Taxonomy" id="1617426"/>
    <lineage>
        <taxon>Bacteria</taxon>
        <taxon>Candidatus Dojkabacteria</taxon>
    </lineage>
</organism>
<evidence type="ECO:0000313" key="3">
    <source>
        <dbReference type="Proteomes" id="UP000070457"/>
    </source>
</evidence>
<feature type="transmembrane region" description="Helical" evidence="1">
    <location>
        <begin position="33"/>
        <end position="57"/>
    </location>
</feature>
<evidence type="ECO:0000313" key="2">
    <source>
        <dbReference type="EMBL" id="KXK26663.1"/>
    </source>
</evidence>
<feature type="transmembrane region" description="Helical" evidence="1">
    <location>
        <begin position="131"/>
        <end position="150"/>
    </location>
</feature>
<dbReference type="Proteomes" id="UP000070457">
    <property type="component" value="Unassembled WGS sequence"/>
</dbReference>
<sequence>MTTILTIILVLLVPFVELFFAGARIASLSEIRLIYLIGLMLILVKHPRSGMLLVIAGTLFVELAAFRPVAGLDAVAFFIAAGITAVLFRFSSFLPRENTYLQAALIFSLSLIMRHVFLITSGQQSYQLEPVSLVTNGAILILALFIHGRLKKPENAFKN</sequence>
<feature type="transmembrane region" description="Helical" evidence="1">
    <location>
        <begin position="6"/>
        <end position="26"/>
    </location>
</feature>
<comment type="caution">
    <text evidence="2">The sequence shown here is derived from an EMBL/GenBank/DDBJ whole genome shotgun (WGS) entry which is preliminary data.</text>
</comment>
<dbReference type="EMBL" id="JYNZ01000003">
    <property type="protein sequence ID" value="KXK26663.1"/>
    <property type="molecule type" value="Genomic_DNA"/>
</dbReference>
<gene>
    <name evidence="2" type="ORF">TR69_WS6001000670</name>
</gene>
<accession>A0A136LYE4</accession>
<keyword evidence="1" id="KW-0812">Transmembrane</keyword>
<reference evidence="2 3" key="1">
    <citation type="submission" date="2015-02" db="EMBL/GenBank/DDBJ databases">
        <title>Improved understanding of the partial-nitritation anammox process through 23 genomes representing the majority of the microbial community.</title>
        <authorList>
            <person name="Speth D.R."/>
            <person name="In T Zandt M."/>
            <person name="Guerrero Cruz S."/>
            <person name="Jetten M.S."/>
            <person name="Dutilh B.E."/>
        </authorList>
    </citation>
    <scope>NUCLEOTIDE SEQUENCE [LARGE SCALE GENOMIC DNA]</scope>
    <source>
        <strain evidence="2">OLB20</strain>
    </source>
</reference>
<keyword evidence="1" id="KW-1133">Transmembrane helix</keyword>
<evidence type="ECO:0000256" key="1">
    <source>
        <dbReference type="SAM" id="Phobius"/>
    </source>
</evidence>
<name>A0A136LYE4_9BACT</name>
<dbReference type="AlphaFoldDB" id="A0A136LYE4"/>